<proteinExistence type="predicted"/>
<gene>
    <name evidence="2" type="ORF">PV06_11811</name>
</gene>
<feature type="region of interest" description="Disordered" evidence="1">
    <location>
        <begin position="40"/>
        <end position="67"/>
    </location>
</feature>
<organism evidence="2 3">
    <name type="scientific">Exophiala oligosperma</name>
    <dbReference type="NCBI Taxonomy" id="215243"/>
    <lineage>
        <taxon>Eukaryota</taxon>
        <taxon>Fungi</taxon>
        <taxon>Dikarya</taxon>
        <taxon>Ascomycota</taxon>
        <taxon>Pezizomycotina</taxon>
        <taxon>Eurotiomycetes</taxon>
        <taxon>Chaetothyriomycetidae</taxon>
        <taxon>Chaetothyriales</taxon>
        <taxon>Herpotrichiellaceae</taxon>
        <taxon>Exophiala</taxon>
    </lineage>
</organism>
<dbReference type="HOGENOM" id="CLU_1997931_0_0_1"/>
<protein>
    <submittedName>
        <fullName evidence="2">Uncharacterized protein</fullName>
    </submittedName>
</protein>
<accession>A0A0D2D0U6</accession>
<dbReference type="Proteomes" id="UP000053342">
    <property type="component" value="Unassembled WGS sequence"/>
</dbReference>
<name>A0A0D2D0U6_9EURO</name>
<dbReference type="GeneID" id="27363885"/>
<sequence length="125" mass="13869">MAVALGEFRVTRNLPRKDYLALNNGLDRSISPCSPVLEQSTVSDTAEYDDGEGPLPAESVSQVSGGFPTVLTSESEELCLSTGPSVVESAMKRRKMHTSWTQDHFWITELDAQWSKRGRLPQNDR</sequence>
<evidence type="ECO:0000256" key="1">
    <source>
        <dbReference type="SAM" id="MobiDB-lite"/>
    </source>
</evidence>
<evidence type="ECO:0000313" key="2">
    <source>
        <dbReference type="EMBL" id="KIW35865.1"/>
    </source>
</evidence>
<feature type="non-terminal residue" evidence="2">
    <location>
        <position position="125"/>
    </location>
</feature>
<keyword evidence="3" id="KW-1185">Reference proteome</keyword>
<dbReference type="VEuPathDB" id="FungiDB:PV06_11811"/>
<evidence type="ECO:0000313" key="3">
    <source>
        <dbReference type="Proteomes" id="UP000053342"/>
    </source>
</evidence>
<reference evidence="2 3" key="1">
    <citation type="submission" date="2015-01" db="EMBL/GenBank/DDBJ databases">
        <title>The Genome Sequence of Exophiala oligosperma CBS72588.</title>
        <authorList>
            <consortium name="The Broad Institute Genomics Platform"/>
            <person name="Cuomo C."/>
            <person name="de Hoog S."/>
            <person name="Gorbushina A."/>
            <person name="Stielow B."/>
            <person name="Teixiera M."/>
            <person name="Abouelleil A."/>
            <person name="Chapman S.B."/>
            <person name="Priest M."/>
            <person name="Young S.K."/>
            <person name="Wortman J."/>
            <person name="Nusbaum C."/>
            <person name="Birren B."/>
        </authorList>
    </citation>
    <scope>NUCLEOTIDE SEQUENCE [LARGE SCALE GENOMIC DNA]</scope>
    <source>
        <strain evidence="2 3">CBS 72588</strain>
    </source>
</reference>
<dbReference type="OrthoDB" id="4837779at2759"/>
<dbReference type="RefSeq" id="XP_016256081.1">
    <property type="nucleotide sequence ID" value="XM_016413542.1"/>
</dbReference>
<dbReference type="AlphaFoldDB" id="A0A0D2D0U6"/>
<dbReference type="EMBL" id="KN847398">
    <property type="protein sequence ID" value="KIW35865.1"/>
    <property type="molecule type" value="Genomic_DNA"/>
</dbReference>